<organism evidence="2 3">
    <name type="scientific">Paenibacillus lycopersici</name>
    <dbReference type="NCBI Taxonomy" id="2704462"/>
    <lineage>
        <taxon>Bacteria</taxon>
        <taxon>Bacillati</taxon>
        <taxon>Bacillota</taxon>
        <taxon>Bacilli</taxon>
        <taxon>Bacillales</taxon>
        <taxon>Paenibacillaceae</taxon>
        <taxon>Paenibacillus</taxon>
    </lineage>
</organism>
<name>A0A6C0FRW4_9BACL</name>
<keyword evidence="1" id="KW-1133">Transmembrane helix</keyword>
<dbReference type="EMBL" id="CP048209">
    <property type="protein sequence ID" value="QHT59878.1"/>
    <property type="molecule type" value="Genomic_DNA"/>
</dbReference>
<feature type="transmembrane region" description="Helical" evidence="1">
    <location>
        <begin position="39"/>
        <end position="59"/>
    </location>
</feature>
<dbReference type="KEGG" id="plyc:GXP70_07890"/>
<evidence type="ECO:0000313" key="2">
    <source>
        <dbReference type="EMBL" id="QHT59878.1"/>
    </source>
</evidence>
<accession>A0A6C0FRW4</accession>
<proteinExistence type="predicted"/>
<reference evidence="2 3" key="1">
    <citation type="submission" date="2020-01" db="EMBL/GenBank/DDBJ databases">
        <title>Paenibacillus sp. nov., isolated from tomato rhizosphere.</title>
        <authorList>
            <person name="Weon H.-Y."/>
            <person name="Lee S.A."/>
        </authorList>
    </citation>
    <scope>NUCLEOTIDE SEQUENCE [LARGE SCALE GENOMIC DNA]</scope>
    <source>
        <strain evidence="2 3">12200R-189</strain>
    </source>
</reference>
<protein>
    <submittedName>
        <fullName evidence="2">Uncharacterized protein</fullName>
    </submittedName>
</protein>
<dbReference type="AlphaFoldDB" id="A0A6C0FRW4"/>
<keyword evidence="1" id="KW-0472">Membrane</keyword>
<dbReference type="Proteomes" id="UP000476064">
    <property type="component" value="Chromosome"/>
</dbReference>
<keyword evidence="1" id="KW-0812">Transmembrane</keyword>
<feature type="transmembrane region" description="Helical" evidence="1">
    <location>
        <begin position="6"/>
        <end position="27"/>
    </location>
</feature>
<evidence type="ECO:0000313" key="3">
    <source>
        <dbReference type="Proteomes" id="UP000476064"/>
    </source>
</evidence>
<sequence length="189" mass="22085">MIFQKFKIVLVSILLVLFVLFLVFFTYKMMKDNHLDSQYVSGLLGSIVGGVFTLTSVWLTTELQEVKKSFDGLPIKIRKLSQLSNVLWRLKEEVGQDNVSDINKLNSELLDLAAEIDGKTYSSVLTLRELLLKYYYENINCRDNRNDFGEHVLIKTEEYISLKSRVYEMILEKYKNIIGYEELLTNKYK</sequence>
<evidence type="ECO:0000256" key="1">
    <source>
        <dbReference type="SAM" id="Phobius"/>
    </source>
</evidence>
<gene>
    <name evidence="2" type="ORF">GXP70_07890</name>
</gene>
<keyword evidence="3" id="KW-1185">Reference proteome</keyword>
<dbReference type="RefSeq" id="WP_162355944.1">
    <property type="nucleotide sequence ID" value="NZ_CP048209.1"/>
</dbReference>